<dbReference type="Pfam" id="PF12423">
    <property type="entry name" value="KIF1B"/>
    <property type="match status" value="1"/>
</dbReference>
<feature type="region of interest" description="Disordered" evidence="12">
    <location>
        <begin position="1753"/>
        <end position="1807"/>
    </location>
</feature>
<evidence type="ECO:0000256" key="7">
    <source>
        <dbReference type="ARBA" id="ARBA00023054"/>
    </source>
</evidence>
<sequence length="1952" mass="216982">MDGQQTILHHPNTLDKMERQRSCLLKSLENENGKTMRILLNLRKTPLMLRKSQKKHPKTFAFDHCFDSLDPASPSFTSQEQVFDSLGRDILENAFEGYNACIFAYGQTGSGKSYTMMGGRDSKGIIPRLCDALFDTIDKRQSSELSCKVEVSYMEIYNEKVHDLLDPKANKQSLKVREHNVLGPYVDGLSQLAVTSFQDIDNLMAEGNKSRTVAATNMNSESSRSHAVFSVIVTQTLTDTRSGVSGEKVSRMSLVDLAGSERAVKTGAVGDRLKEGSNINKSLTTLGLVISKLADQSATSKNRDKFVPYRDSVLTWLLKDNLGGNSKTVMVATISPSADNYEETLSTLRYADRAKRIVNHAVVNEDPNARIIRELRQEVEALREMLKHATVGHAIPALQREDIHEKISESEKLMQEMSQTWEQKLEKTERLQQERQQALEKMGISVQASGIQVEKNKYYLVNLNADPSLNELLVYYLKERTLVGAKGAESEQDIQLSGLGIQPEHCVILIEDGGLFLEPKVNARCFVNGVPAVERTPLHHGDRILWGNHHFFRVNCPKSASATSSEPQTPAQPIDYNFAREELMLNEMNNGPIQSAIARLERQHEEDKQVALEKQRQEYERQFQQLRNIMSPSTPYSPYVPFDPIRIGKITPNTPTTQMRVEKWAQESDEMFKRSLGNLKADIVKANALCQEANFLAEEMGRQTKFSVTLQIPPANLSPNRRRGAFVSEPAILVKRKRKGSQVWSMDKLENKLIDMRDLYGDSKEHDIDDASDPFYEYSENHNLIGVANIFLEVLFHDVTLNYHTPIISQQGEVVGRLQVEISRISGTFPQDRTCEAGSECSGDSGRDDESVHGSSSITCRVSIKQATGLPPSLSNYVFCQYSFWNHPDVQVVTADPSTFTFNHEQNFTIPVTEEFIEHCSEGALSIEVWGHRSAGYTRTKPGWEVELQLAKARSLADRWSELTRKIELWVEIQELNDAGDYSPVEVIPRADIQTGGVYQLRQGQQRRVLVEVRPVHNSGTLPIICQSIISIAVGSVSKRSKLQMPLDSYQEEDLAVLREKWQEALLRRRQYLDQQIQRLINKQDKTEEDVEREHSLVSQWVSLTEEQNAVLVPAPGSGIPGAPADWVPPPGMETHIPVLFLDLNADDLSTSQSGEEVPTTGVNSILPKELGNKFYSLPIIRRMEKDVCAVAAWDSSIQDNVHLNKVTEANERVYLILKTTVRLSHPDPMDLVLRKRLSLNIYKRQSLTERIRKRIVRTDCLTHSGVTYELVSNIPKASEELEERESLAQIAASGEDTSLSDGETYIEKYTRGVSAVESILTLDRLRQNVAVKELLHTQGQPLSMRKTCSVPNFSQIMRMDSDGNVARSESFTDLADVLTGGNFSVRDSRPINRSSLGGFVRSASESVDLAHLASSGGKPFGIARPTFLNLNINLNTLRLQPGSKSSPNTKLTTLHEEQMGSSTALDLSPHEEEGDEDDEEEEEVSTKTQVLAEGRIDEQISQHQPSQEIEQQEVMGLETYDSISKSKTEVETSIGATSELSVCREGENLREESVEDCIDVNKEDTKPDHTSSSGAGSRENLLDTDIGTLSEPELESYQVKSCSLDQKVCKVIPSSRTLDSIVELQSGKIWTPSSSSSGYGSQAVSSSNLSSEDSVSIKSISADDTPDTEQARGPLFVELPPVSEVLSSNIVKSDSTHLGSAACVEESEDPDALTLSTSDISENDCVNSTHPGNLIDEDSSFEGTSVVHTALPPGKVVRRKKAQNRVANQSNRASFPLAKHQSPDSTQSQNLNGDKNSSFEKLSGDDESDMFGSRIDLHQVPVPEWVLIGESVIIRPYNSTGVVAFVGPTEFSHGTWVGVDLDAPKGKNDGMVQGVRYFTCRPKHGIFVRADKLIQDRRGRAMRHSDLSSNTSTLKRSGSRGEGLSTLHRSRSRGENLSSVGTTSRSSSKGK</sequence>
<dbReference type="GO" id="GO:0005737">
    <property type="term" value="C:cytoplasm"/>
    <property type="evidence" value="ECO:0007669"/>
    <property type="project" value="UniProtKB-ARBA"/>
</dbReference>
<dbReference type="SUPFAM" id="SSF74924">
    <property type="entry name" value="Cap-Gly domain"/>
    <property type="match status" value="1"/>
</dbReference>
<dbReference type="InterPro" id="IPR036859">
    <property type="entry name" value="CAP-Gly_dom_sf"/>
</dbReference>
<reference evidence="15" key="2">
    <citation type="journal article" date="2023" name="BMC Genomics">
        <title>Pest status, molecular evolution, and epigenetic factors derived from the genome assembly of Frankliniella fusca, a thysanopteran phytovirus vector.</title>
        <authorList>
            <person name="Catto M.A."/>
            <person name="Labadie P.E."/>
            <person name="Jacobson A.L."/>
            <person name="Kennedy G.G."/>
            <person name="Srinivasan R."/>
            <person name="Hunt B.G."/>
        </authorList>
    </citation>
    <scope>NUCLEOTIDE SEQUENCE</scope>
    <source>
        <strain evidence="15">PL_HMW_Pooled</strain>
    </source>
</reference>
<feature type="compositionally biased region" description="Polar residues" evidence="12">
    <location>
        <begin position="1784"/>
        <end position="1801"/>
    </location>
</feature>
<dbReference type="Pfam" id="PF00498">
    <property type="entry name" value="FHA"/>
    <property type="match status" value="1"/>
</dbReference>
<dbReference type="Gene3D" id="2.30.30.190">
    <property type="entry name" value="CAP Gly-rich-like domain"/>
    <property type="match status" value="1"/>
</dbReference>
<feature type="region of interest" description="Disordered" evidence="12">
    <location>
        <begin position="1899"/>
        <end position="1952"/>
    </location>
</feature>
<dbReference type="SMART" id="SM00129">
    <property type="entry name" value="KISc"/>
    <property type="match status" value="1"/>
</dbReference>
<feature type="region of interest" description="Disordered" evidence="12">
    <location>
        <begin position="1439"/>
        <end position="1489"/>
    </location>
</feature>
<feature type="binding site" evidence="10">
    <location>
        <begin position="106"/>
        <end position="113"/>
    </location>
    <ligand>
        <name>ATP</name>
        <dbReference type="ChEBI" id="CHEBI:30616"/>
    </ligand>
</feature>
<evidence type="ECO:0000256" key="10">
    <source>
        <dbReference type="PROSITE-ProRule" id="PRU00283"/>
    </source>
</evidence>
<dbReference type="CDD" id="cd22706">
    <property type="entry name" value="FHA_KIF13"/>
    <property type="match status" value="1"/>
</dbReference>
<dbReference type="SMART" id="SM01052">
    <property type="entry name" value="CAP_GLY"/>
    <property type="match status" value="1"/>
</dbReference>
<feature type="compositionally biased region" description="Low complexity" evidence="12">
    <location>
        <begin position="1939"/>
        <end position="1952"/>
    </location>
</feature>
<feature type="domain" description="CAP-Gly" evidence="14">
    <location>
        <begin position="1848"/>
        <end position="1890"/>
    </location>
</feature>
<dbReference type="InterPro" id="IPR019821">
    <property type="entry name" value="Kinesin_motor_CS"/>
</dbReference>
<accession>A0AAE1LEY7</accession>
<dbReference type="GO" id="GO:0005874">
    <property type="term" value="C:microtubule"/>
    <property type="evidence" value="ECO:0007669"/>
    <property type="project" value="UniProtKB-KW"/>
</dbReference>
<keyword evidence="7 11" id="KW-0175">Coiled coil</keyword>
<keyword evidence="6 10" id="KW-0067">ATP-binding</keyword>
<proteinExistence type="inferred from homology"/>
<feature type="compositionally biased region" description="Low complexity" evidence="12">
    <location>
        <begin position="1634"/>
        <end position="1661"/>
    </location>
</feature>
<feature type="compositionally biased region" description="Polar residues" evidence="12">
    <location>
        <begin position="1443"/>
        <end position="1453"/>
    </location>
</feature>
<feature type="region of interest" description="Disordered" evidence="12">
    <location>
        <begin position="1560"/>
        <end position="1588"/>
    </location>
</feature>
<evidence type="ECO:0000259" key="13">
    <source>
        <dbReference type="PROSITE" id="PS50067"/>
    </source>
</evidence>
<dbReference type="EMBL" id="JAHWGI010000767">
    <property type="protein sequence ID" value="KAK3917616.1"/>
    <property type="molecule type" value="Genomic_DNA"/>
</dbReference>
<evidence type="ECO:0000256" key="2">
    <source>
        <dbReference type="ARBA" id="ARBA00022490"/>
    </source>
</evidence>
<dbReference type="PROSITE" id="PS50067">
    <property type="entry name" value="KINESIN_MOTOR_2"/>
    <property type="match status" value="1"/>
</dbReference>
<comment type="caution">
    <text evidence="15">The sequence shown here is derived from an EMBL/GenBank/DDBJ whole genome shotgun (WGS) entry which is preliminary data.</text>
</comment>
<evidence type="ECO:0000256" key="5">
    <source>
        <dbReference type="ARBA" id="ARBA00022741"/>
    </source>
</evidence>
<dbReference type="GO" id="GO:0008104">
    <property type="term" value="P:intracellular protein localization"/>
    <property type="evidence" value="ECO:0007669"/>
    <property type="project" value="UniProtKB-ARBA"/>
</dbReference>
<dbReference type="InterPro" id="IPR022140">
    <property type="entry name" value="Kinesin-like_KIF1-typ"/>
</dbReference>
<keyword evidence="8 10" id="KW-0505">Motor protein</keyword>
<dbReference type="PRINTS" id="PR00380">
    <property type="entry name" value="KINESINHEAVY"/>
</dbReference>
<dbReference type="GO" id="GO:0007018">
    <property type="term" value="P:microtubule-based movement"/>
    <property type="evidence" value="ECO:0007669"/>
    <property type="project" value="InterPro"/>
</dbReference>
<evidence type="ECO:0000256" key="3">
    <source>
        <dbReference type="ARBA" id="ARBA00022553"/>
    </source>
</evidence>
<dbReference type="InterPro" id="IPR036961">
    <property type="entry name" value="Kinesin_motor_dom_sf"/>
</dbReference>
<keyword evidence="5 10" id="KW-0547">Nucleotide-binding</keyword>
<dbReference type="SUPFAM" id="SSF52540">
    <property type="entry name" value="P-loop containing nucleoside triphosphate hydrolases"/>
    <property type="match status" value="1"/>
</dbReference>
<dbReference type="Proteomes" id="UP001219518">
    <property type="component" value="Unassembled WGS sequence"/>
</dbReference>
<keyword evidence="16" id="KW-1185">Reference proteome</keyword>
<dbReference type="PROSITE" id="PS00411">
    <property type="entry name" value="KINESIN_MOTOR_1"/>
    <property type="match status" value="1"/>
</dbReference>
<name>A0AAE1LEY7_9NEOP</name>
<dbReference type="Pfam" id="PF12473">
    <property type="entry name" value="DUF3694"/>
    <property type="match status" value="2"/>
</dbReference>
<dbReference type="GO" id="GO:0008017">
    <property type="term" value="F:microtubule binding"/>
    <property type="evidence" value="ECO:0007669"/>
    <property type="project" value="InterPro"/>
</dbReference>
<dbReference type="Gene3D" id="3.40.850.10">
    <property type="entry name" value="Kinesin motor domain"/>
    <property type="match status" value="1"/>
</dbReference>
<dbReference type="PROSITE" id="PS50245">
    <property type="entry name" value="CAP_GLY_2"/>
    <property type="match status" value="1"/>
</dbReference>
<gene>
    <name evidence="15" type="ORF">KUF71_007095</name>
</gene>
<dbReference type="GO" id="GO:0003777">
    <property type="term" value="F:microtubule motor activity"/>
    <property type="evidence" value="ECO:0007669"/>
    <property type="project" value="InterPro"/>
</dbReference>
<evidence type="ECO:0000256" key="11">
    <source>
        <dbReference type="SAM" id="Coils"/>
    </source>
</evidence>
<keyword evidence="3" id="KW-0597">Phosphoprotein</keyword>
<dbReference type="InterPro" id="IPR008984">
    <property type="entry name" value="SMAD_FHA_dom_sf"/>
</dbReference>
<organism evidence="15 16">
    <name type="scientific">Frankliniella fusca</name>
    <dbReference type="NCBI Taxonomy" id="407009"/>
    <lineage>
        <taxon>Eukaryota</taxon>
        <taxon>Metazoa</taxon>
        <taxon>Ecdysozoa</taxon>
        <taxon>Arthropoda</taxon>
        <taxon>Hexapoda</taxon>
        <taxon>Insecta</taxon>
        <taxon>Pterygota</taxon>
        <taxon>Neoptera</taxon>
        <taxon>Paraneoptera</taxon>
        <taxon>Thysanoptera</taxon>
        <taxon>Terebrantia</taxon>
        <taxon>Thripoidea</taxon>
        <taxon>Thripidae</taxon>
        <taxon>Frankliniella</taxon>
    </lineage>
</organism>
<feature type="region of interest" description="Disordered" evidence="12">
    <location>
        <begin position="1633"/>
        <end position="1673"/>
    </location>
</feature>
<dbReference type="InterPro" id="IPR000253">
    <property type="entry name" value="FHA_dom"/>
</dbReference>
<evidence type="ECO:0000256" key="6">
    <source>
        <dbReference type="ARBA" id="ARBA00022840"/>
    </source>
</evidence>
<dbReference type="FunFam" id="2.60.200.20:FF:000002">
    <property type="entry name" value="Kinesin family member 13A"/>
    <property type="match status" value="1"/>
</dbReference>
<dbReference type="InterPro" id="IPR035892">
    <property type="entry name" value="C2_domain_sf"/>
</dbReference>
<dbReference type="InterPro" id="IPR032405">
    <property type="entry name" value="Kinesin_assoc"/>
</dbReference>
<dbReference type="Gene3D" id="6.10.250.2520">
    <property type="match status" value="1"/>
</dbReference>
<dbReference type="InterPro" id="IPR027417">
    <property type="entry name" value="P-loop_NTPase"/>
</dbReference>
<reference evidence="15" key="1">
    <citation type="submission" date="2021-07" db="EMBL/GenBank/DDBJ databases">
        <authorList>
            <person name="Catto M.A."/>
            <person name="Jacobson A."/>
            <person name="Kennedy G."/>
            <person name="Labadie P."/>
            <person name="Hunt B.G."/>
            <person name="Srinivasan R."/>
        </authorList>
    </citation>
    <scope>NUCLEOTIDE SEQUENCE</scope>
    <source>
        <strain evidence="15">PL_HMW_Pooled</strain>
        <tissue evidence="15">Head</tissue>
    </source>
</reference>
<comment type="subcellular location">
    <subcellularLocation>
        <location evidence="1">Cytoplasm</location>
        <location evidence="1">Cytoskeleton</location>
    </subcellularLocation>
</comment>
<dbReference type="CDD" id="cd01365">
    <property type="entry name" value="KISc_KIF1A_KIF1B"/>
    <property type="match status" value="1"/>
</dbReference>
<dbReference type="SUPFAM" id="SSF49879">
    <property type="entry name" value="SMAD/FHA domain"/>
    <property type="match status" value="1"/>
</dbReference>
<dbReference type="Pfam" id="PF01302">
    <property type="entry name" value="CAP_GLY"/>
    <property type="match status" value="1"/>
</dbReference>
<evidence type="ECO:0000313" key="16">
    <source>
        <dbReference type="Proteomes" id="UP001219518"/>
    </source>
</evidence>
<keyword evidence="9" id="KW-0206">Cytoskeleton</keyword>
<keyword evidence="2" id="KW-0963">Cytoplasm</keyword>
<dbReference type="Pfam" id="PF00225">
    <property type="entry name" value="Kinesin"/>
    <property type="match status" value="1"/>
</dbReference>
<feature type="coiled-coil region" evidence="11">
    <location>
        <begin position="597"/>
        <end position="629"/>
    </location>
</feature>
<dbReference type="Gene3D" id="2.60.200.20">
    <property type="match status" value="1"/>
</dbReference>
<dbReference type="FunFam" id="3.40.850.10:FF:000010">
    <property type="entry name" value="Kinesin family member 13A"/>
    <property type="match status" value="1"/>
</dbReference>
<feature type="domain" description="Kinesin motor" evidence="13">
    <location>
        <begin position="1"/>
        <end position="357"/>
    </location>
</feature>
<evidence type="ECO:0000259" key="14">
    <source>
        <dbReference type="PROSITE" id="PS50245"/>
    </source>
</evidence>
<dbReference type="GO" id="GO:0005524">
    <property type="term" value="F:ATP binding"/>
    <property type="evidence" value="ECO:0007669"/>
    <property type="project" value="UniProtKB-UniRule"/>
</dbReference>
<evidence type="ECO:0000256" key="12">
    <source>
        <dbReference type="SAM" id="MobiDB-lite"/>
    </source>
</evidence>
<feature type="compositionally biased region" description="Polar residues" evidence="12">
    <location>
        <begin position="1908"/>
        <end position="1917"/>
    </location>
</feature>
<feature type="compositionally biased region" description="Acidic residues" evidence="12">
    <location>
        <begin position="1473"/>
        <end position="1484"/>
    </location>
</feature>
<dbReference type="FunFam" id="2.30.30.190:FF:000014">
    <property type="entry name" value="Uncharacterized protein, isoform E"/>
    <property type="match status" value="1"/>
</dbReference>
<comment type="similarity">
    <text evidence="10">Belongs to the TRAFAC class myosin-kinesin ATPase superfamily. Kinesin family.</text>
</comment>
<protein>
    <submittedName>
        <fullName evidence="15">Kinesin-like protein KIF13A</fullName>
    </submittedName>
</protein>
<dbReference type="InterPro" id="IPR001752">
    <property type="entry name" value="Kinesin_motor_dom"/>
</dbReference>
<evidence type="ECO:0000256" key="1">
    <source>
        <dbReference type="ARBA" id="ARBA00004245"/>
    </source>
</evidence>
<evidence type="ECO:0000313" key="15">
    <source>
        <dbReference type="EMBL" id="KAK3917616.1"/>
    </source>
</evidence>
<feature type="compositionally biased region" description="Basic and acidic residues" evidence="12">
    <location>
        <begin position="1560"/>
        <end position="1570"/>
    </location>
</feature>
<dbReference type="InterPro" id="IPR000938">
    <property type="entry name" value="CAP-Gly_domain"/>
</dbReference>
<evidence type="ECO:0000256" key="4">
    <source>
        <dbReference type="ARBA" id="ARBA00022701"/>
    </source>
</evidence>
<evidence type="ECO:0000256" key="8">
    <source>
        <dbReference type="ARBA" id="ARBA00023175"/>
    </source>
</evidence>
<dbReference type="Pfam" id="PF16183">
    <property type="entry name" value="Kinesin_assoc"/>
    <property type="match status" value="2"/>
</dbReference>
<dbReference type="InterPro" id="IPR022164">
    <property type="entry name" value="Kinesin-like"/>
</dbReference>
<dbReference type="SUPFAM" id="SSF49562">
    <property type="entry name" value="C2 domain (Calcium/lipid-binding domain, CaLB)"/>
    <property type="match status" value="1"/>
</dbReference>
<keyword evidence="4" id="KW-0493">Microtubule</keyword>
<evidence type="ECO:0000256" key="9">
    <source>
        <dbReference type="ARBA" id="ARBA00023212"/>
    </source>
</evidence>
<dbReference type="PANTHER" id="PTHR47117">
    <property type="entry name" value="STAR-RELATED LIPID TRANSFER PROTEIN 9"/>
    <property type="match status" value="1"/>
</dbReference>